<evidence type="ECO:0000256" key="5">
    <source>
        <dbReference type="ARBA" id="ARBA00023295"/>
    </source>
</evidence>
<dbReference type="InterPro" id="IPR010713">
    <property type="entry name" value="XET_C"/>
</dbReference>
<dbReference type="PROSITE" id="PS51762">
    <property type="entry name" value="GH16_2"/>
    <property type="match status" value="1"/>
</dbReference>
<dbReference type="InterPro" id="IPR016455">
    <property type="entry name" value="XTH"/>
</dbReference>
<comment type="subcellular location">
    <subcellularLocation>
        <location evidence="6">Secreted</location>
        <location evidence="6">Cell wall</location>
    </subcellularLocation>
    <subcellularLocation>
        <location evidence="6">Secreted</location>
        <location evidence="6">Extracellular space</location>
        <location evidence="6">Apoplast</location>
    </subcellularLocation>
</comment>
<dbReference type="InterPro" id="IPR008263">
    <property type="entry name" value="GH16_AS"/>
</dbReference>
<dbReference type="InterPro" id="IPR044791">
    <property type="entry name" value="Beta-glucanase/XTH"/>
</dbReference>
<keyword evidence="9" id="KW-1185">Reference proteome</keyword>
<proteinExistence type="inferred from homology"/>
<keyword evidence="5 6" id="KW-0326">Glycosidase</keyword>
<evidence type="ECO:0000256" key="3">
    <source>
        <dbReference type="ARBA" id="ARBA00023157"/>
    </source>
</evidence>
<dbReference type="Pfam" id="PF00722">
    <property type="entry name" value="Glyco_hydro_16"/>
    <property type="match status" value="1"/>
</dbReference>
<dbReference type="EC" id="2.4.1.207" evidence="6"/>
<comment type="PTM">
    <text evidence="6">Contains at least one intrachain disulfide bond essential for its enzymatic activity.</text>
</comment>
<accession>A0AAV7E4G0</accession>
<dbReference type="Pfam" id="PF06955">
    <property type="entry name" value="XET_C"/>
    <property type="match status" value="1"/>
</dbReference>
<dbReference type="GO" id="GO:0071555">
    <property type="term" value="P:cell wall organization"/>
    <property type="evidence" value="ECO:0007669"/>
    <property type="project" value="UniProtKB-KW"/>
</dbReference>
<dbReference type="InterPro" id="IPR000757">
    <property type="entry name" value="Beta-glucanase-like"/>
</dbReference>
<evidence type="ECO:0000256" key="2">
    <source>
        <dbReference type="ARBA" id="ARBA00022801"/>
    </source>
</evidence>
<keyword evidence="6" id="KW-0134">Cell wall</keyword>
<evidence type="ECO:0000256" key="1">
    <source>
        <dbReference type="ARBA" id="ARBA00022679"/>
    </source>
</evidence>
<dbReference type="InterPro" id="IPR013320">
    <property type="entry name" value="ConA-like_dom_sf"/>
</dbReference>
<evidence type="ECO:0000259" key="7">
    <source>
        <dbReference type="PROSITE" id="PS51762"/>
    </source>
</evidence>
<name>A0AAV7E4G0_ARIFI</name>
<dbReference type="EMBL" id="JAINDJ010000007">
    <property type="protein sequence ID" value="KAG9442287.1"/>
    <property type="molecule type" value="Genomic_DNA"/>
</dbReference>
<evidence type="ECO:0000256" key="4">
    <source>
        <dbReference type="ARBA" id="ARBA00023180"/>
    </source>
</evidence>
<dbReference type="FunFam" id="2.60.120.200:FF:000025">
    <property type="entry name" value="Xyloglucan endotransglucosylase/hydrolase"/>
    <property type="match status" value="1"/>
</dbReference>
<evidence type="ECO:0000256" key="6">
    <source>
        <dbReference type="RuleBase" id="RU361120"/>
    </source>
</evidence>
<comment type="function">
    <text evidence="6">Catalyzes xyloglucan endohydrolysis (XEH) and/or endotransglycosylation (XET). Cleaves and religates xyloglucan polymers, an essential constituent of the primary cell wall, and thereby participates in cell wall construction of growing tissues.</text>
</comment>
<dbReference type="PROSITE" id="PS01034">
    <property type="entry name" value="GH16_1"/>
    <property type="match status" value="1"/>
</dbReference>
<comment type="caution">
    <text evidence="8">The sequence shown here is derived from an EMBL/GenBank/DDBJ whole genome shotgun (WGS) entry which is preliminary data.</text>
</comment>
<keyword evidence="6" id="KW-0961">Cell wall biogenesis/degradation</keyword>
<keyword evidence="4" id="KW-0325">Glycoprotein</keyword>
<keyword evidence="6" id="KW-0052">Apoplast</keyword>
<reference evidence="8 9" key="1">
    <citation type="submission" date="2021-07" db="EMBL/GenBank/DDBJ databases">
        <title>The Aristolochia fimbriata genome: insights into angiosperm evolution, floral development and chemical biosynthesis.</title>
        <authorList>
            <person name="Jiao Y."/>
        </authorList>
    </citation>
    <scope>NUCLEOTIDE SEQUENCE [LARGE SCALE GENOMIC DNA]</scope>
    <source>
        <strain evidence="8">IBCAS-2021</strain>
        <tissue evidence="8">Leaf</tissue>
    </source>
</reference>
<dbReference type="GO" id="GO:0016762">
    <property type="term" value="F:xyloglucan:xyloglucosyl transferase activity"/>
    <property type="evidence" value="ECO:0007669"/>
    <property type="project" value="UniProtKB-EC"/>
</dbReference>
<dbReference type="AlphaFoldDB" id="A0AAV7E4G0"/>
<dbReference type="GO" id="GO:0042546">
    <property type="term" value="P:cell wall biogenesis"/>
    <property type="evidence" value="ECO:0007669"/>
    <property type="project" value="InterPro"/>
</dbReference>
<sequence>MGWKTTHLIPKLLPHSITTGGNHFPEIAFPASGAVPMVPMCPHGAPSQGPPMDSIKNTEIYFCRAPEAPACHASHSLDYKFPSMGVFLQSILYLKLRVMGRRERVIVWLLLLCLATEVELAASRSTNFSELFQFSWAPDHIVNDGRVVKLTLDQNSGCGFESRKKYLFGQVSAEIKLVEGDSAGTVTAFYMSSQGETHDELDFEFLGNVTGEPYLVQTNIYLNGTGNREQRHTLWFDPTLDFHSYSLLWNHHHIIFLVDGVPIRTFTNREEKGIPFPNSQAMGIYSSVWNADDWATQGGRVKTNWSHAPFVWTFKTVAVDACEFSPETDDIAGKCREGEEFWWDKPALNELNFHQSRQLKWVRRRHLVYDYCKDTARFSELPPECSV</sequence>
<comment type="similarity">
    <text evidence="6">Belongs to the glycosyl hydrolase 16 family.</text>
</comment>
<keyword evidence="1 6" id="KW-0808">Transferase</keyword>
<evidence type="ECO:0000313" key="8">
    <source>
        <dbReference type="EMBL" id="KAG9442287.1"/>
    </source>
</evidence>
<gene>
    <name evidence="8" type="ORF">H6P81_018141</name>
</gene>
<dbReference type="SUPFAM" id="SSF49899">
    <property type="entry name" value="Concanavalin A-like lectins/glucanases"/>
    <property type="match status" value="1"/>
</dbReference>
<organism evidence="8 9">
    <name type="scientific">Aristolochia fimbriata</name>
    <name type="common">White veined hardy Dutchman's pipe vine</name>
    <dbReference type="NCBI Taxonomy" id="158543"/>
    <lineage>
        <taxon>Eukaryota</taxon>
        <taxon>Viridiplantae</taxon>
        <taxon>Streptophyta</taxon>
        <taxon>Embryophyta</taxon>
        <taxon>Tracheophyta</taxon>
        <taxon>Spermatophyta</taxon>
        <taxon>Magnoliopsida</taxon>
        <taxon>Magnoliidae</taxon>
        <taxon>Piperales</taxon>
        <taxon>Aristolochiaceae</taxon>
        <taxon>Aristolochia</taxon>
    </lineage>
</organism>
<dbReference type="CDD" id="cd02176">
    <property type="entry name" value="GH16_XET"/>
    <property type="match status" value="1"/>
</dbReference>
<protein>
    <recommendedName>
        <fullName evidence="6">Xyloglucan endotransglucosylase/hydrolase</fullName>
        <ecNumber evidence="6">2.4.1.207</ecNumber>
    </recommendedName>
</protein>
<keyword evidence="2 6" id="KW-0378">Hydrolase</keyword>
<feature type="domain" description="GH16" evidence="7">
    <location>
        <begin position="74"/>
        <end position="314"/>
    </location>
</feature>
<dbReference type="GO" id="GO:0010411">
    <property type="term" value="P:xyloglucan metabolic process"/>
    <property type="evidence" value="ECO:0007669"/>
    <property type="project" value="InterPro"/>
</dbReference>
<evidence type="ECO:0000313" key="9">
    <source>
        <dbReference type="Proteomes" id="UP000825729"/>
    </source>
</evidence>
<dbReference type="GO" id="GO:0004553">
    <property type="term" value="F:hydrolase activity, hydrolyzing O-glycosyl compounds"/>
    <property type="evidence" value="ECO:0007669"/>
    <property type="project" value="InterPro"/>
</dbReference>
<dbReference type="PANTHER" id="PTHR31062">
    <property type="entry name" value="XYLOGLUCAN ENDOTRANSGLUCOSYLASE/HYDROLASE PROTEIN 8-RELATED"/>
    <property type="match status" value="1"/>
</dbReference>
<dbReference type="Gene3D" id="2.60.120.200">
    <property type="match status" value="1"/>
</dbReference>
<dbReference type="Proteomes" id="UP000825729">
    <property type="component" value="Unassembled WGS sequence"/>
</dbReference>
<dbReference type="GO" id="GO:0048046">
    <property type="term" value="C:apoplast"/>
    <property type="evidence" value="ECO:0007669"/>
    <property type="project" value="UniProtKB-SubCell"/>
</dbReference>
<keyword evidence="3" id="KW-1015">Disulfide bond</keyword>
<keyword evidence="6" id="KW-0964">Secreted</keyword>